<keyword evidence="3" id="KW-1185">Reference proteome</keyword>
<reference evidence="2" key="1">
    <citation type="submission" date="2020-04" db="EMBL/GenBank/DDBJ databases">
        <title>Genome Assembly and Annotation of Botryosphaeria dothidea sdau 11-99, a Latent Pathogen of Apple Fruit Ring Rot in China.</title>
        <authorList>
            <person name="Yu C."/>
            <person name="Diao Y."/>
            <person name="Lu Q."/>
            <person name="Zhao J."/>
            <person name="Cui S."/>
            <person name="Peng C."/>
            <person name="He B."/>
            <person name="Liu H."/>
        </authorList>
    </citation>
    <scope>NUCLEOTIDE SEQUENCE [LARGE SCALE GENOMIC DNA]</scope>
    <source>
        <strain evidence="2">Sdau11-99</strain>
    </source>
</reference>
<dbReference type="AlphaFoldDB" id="A0A8H4IT73"/>
<dbReference type="Proteomes" id="UP000572817">
    <property type="component" value="Unassembled WGS sequence"/>
</dbReference>
<feature type="region of interest" description="Disordered" evidence="1">
    <location>
        <begin position="1"/>
        <end position="67"/>
    </location>
</feature>
<gene>
    <name evidence="2" type="ORF">GTA08_BOTSDO04989</name>
</gene>
<comment type="caution">
    <text evidence="2">The sequence shown here is derived from an EMBL/GenBank/DDBJ whole genome shotgun (WGS) entry which is preliminary data.</text>
</comment>
<feature type="region of interest" description="Disordered" evidence="1">
    <location>
        <begin position="198"/>
        <end position="217"/>
    </location>
</feature>
<dbReference type="OrthoDB" id="10537985at2759"/>
<dbReference type="EMBL" id="WWBZ02000033">
    <property type="protein sequence ID" value="KAF4307041.1"/>
    <property type="molecule type" value="Genomic_DNA"/>
</dbReference>
<proteinExistence type="predicted"/>
<feature type="compositionally biased region" description="Low complexity" evidence="1">
    <location>
        <begin position="7"/>
        <end position="18"/>
    </location>
</feature>
<evidence type="ECO:0000313" key="3">
    <source>
        <dbReference type="Proteomes" id="UP000572817"/>
    </source>
</evidence>
<protein>
    <submittedName>
        <fullName evidence="2">Uncharacterized protein</fullName>
    </submittedName>
</protein>
<name>A0A8H4IT73_9PEZI</name>
<evidence type="ECO:0000313" key="2">
    <source>
        <dbReference type="EMBL" id="KAF4307041.1"/>
    </source>
</evidence>
<accession>A0A8H4IT73</accession>
<feature type="compositionally biased region" description="Polar residues" evidence="1">
    <location>
        <begin position="26"/>
        <end position="41"/>
    </location>
</feature>
<evidence type="ECO:0000256" key="1">
    <source>
        <dbReference type="SAM" id="MobiDB-lite"/>
    </source>
</evidence>
<sequence>MSRRPFLKAAVPKPLALAGGIEGQENGDSPQPTNSSSSAQTPAARRGAGTSHRLAWPPPIEHDLNDDSRPFIQKILRERSLSHPPGQPPPPREDRTCVDRSWTQMMSGTLVHIEDTLTEEWTTGALRIEMRGWIRSGAGGDGSAEFTCRTMVFKPTAKGQKTEAQMSEVRCAREESDEPFQCSAREFWTHVQGGLMGKMWDGPKSGRPPSGWKSETDLDGDELLQVASRMPELPPGFLSPPIWKPTVHMRGDFLNQQ</sequence>
<organism evidence="2 3">
    <name type="scientific">Botryosphaeria dothidea</name>
    <dbReference type="NCBI Taxonomy" id="55169"/>
    <lineage>
        <taxon>Eukaryota</taxon>
        <taxon>Fungi</taxon>
        <taxon>Dikarya</taxon>
        <taxon>Ascomycota</taxon>
        <taxon>Pezizomycotina</taxon>
        <taxon>Dothideomycetes</taxon>
        <taxon>Dothideomycetes incertae sedis</taxon>
        <taxon>Botryosphaeriales</taxon>
        <taxon>Botryosphaeriaceae</taxon>
        <taxon>Botryosphaeria</taxon>
    </lineage>
</organism>